<dbReference type="SUPFAM" id="SSF53056">
    <property type="entry name" value="beta-carbonic anhydrase, cab"/>
    <property type="match status" value="1"/>
</dbReference>
<feature type="binding site" evidence="4">
    <location>
        <position position="89"/>
    </location>
    <ligand>
        <name>Zn(2+)</name>
        <dbReference type="ChEBI" id="CHEBI:29105"/>
    </ligand>
</feature>
<dbReference type="CDD" id="cd03379">
    <property type="entry name" value="beta_CA_cladeD"/>
    <property type="match status" value="1"/>
</dbReference>
<dbReference type="InterPro" id="IPR036874">
    <property type="entry name" value="Carbonic_anhydrase_sf"/>
</dbReference>
<keyword evidence="7" id="KW-1185">Reference proteome</keyword>
<dbReference type="RefSeq" id="XP_043014645.1">
    <property type="nucleotide sequence ID" value="XM_043145945.1"/>
</dbReference>
<dbReference type="EC" id="4.2.1.1" evidence="5"/>
<dbReference type="OrthoDB" id="10248475at2759"/>
<dbReference type="PANTHER" id="PTHR43175:SF3">
    <property type="entry name" value="CARBON DISULFIDE HYDROLASE"/>
    <property type="match status" value="1"/>
</dbReference>
<protein>
    <recommendedName>
        <fullName evidence="5">Carbonic anhydrase</fullName>
        <ecNumber evidence="5">4.2.1.1</ecNumber>
    </recommendedName>
    <alternativeName>
        <fullName evidence="5">Carbonate dehydratase</fullName>
    </alternativeName>
</protein>
<dbReference type="GeneID" id="66069219"/>
<proteinExistence type="inferred from homology"/>
<comment type="catalytic activity">
    <reaction evidence="5">
        <text>hydrogencarbonate + H(+) = CO2 + H2O</text>
        <dbReference type="Rhea" id="RHEA:10748"/>
        <dbReference type="ChEBI" id="CHEBI:15377"/>
        <dbReference type="ChEBI" id="CHEBI:15378"/>
        <dbReference type="ChEBI" id="CHEBI:16526"/>
        <dbReference type="ChEBI" id="CHEBI:17544"/>
        <dbReference type="EC" id="4.2.1.1"/>
    </reaction>
</comment>
<evidence type="ECO:0000256" key="1">
    <source>
        <dbReference type="ARBA" id="ARBA00006217"/>
    </source>
</evidence>
<dbReference type="AlphaFoldDB" id="A0A9P8AEA6"/>
<feature type="binding site" evidence="4">
    <location>
        <position position="34"/>
    </location>
    <ligand>
        <name>Zn(2+)</name>
        <dbReference type="ChEBI" id="CHEBI:29105"/>
    </ligand>
</feature>
<evidence type="ECO:0000313" key="7">
    <source>
        <dbReference type="Proteomes" id="UP001049176"/>
    </source>
</evidence>
<sequence length="195" mass="22173">MSAEYVKNNEKYAKEQHKSPLPVTPTKKILILTCMDARIDVFSALGLEQGEAHIVRNGGGRVQDAIRSIVVSQRLLGTREVLIIHHTDCGFTKFTTDHLIDILGKEVDEAGRKELDKIGNFGEIRSEELEESVKEDVRLLKAHPLVLKDTKVSGWIFRVEDGKLVYNILQYIHIYNAIRMARFPVSSEMMVTEIR</sequence>
<evidence type="ECO:0000256" key="4">
    <source>
        <dbReference type="PIRSR" id="PIRSR601765-1"/>
    </source>
</evidence>
<evidence type="ECO:0000256" key="3">
    <source>
        <dbReference type="ARBA" id="ARBA00022833"/>
    </source>
</evidence>
<reference evidence="6" key="1">
    <citation type="journal article" date="2021" name="Genome Biol. Evol.">
        <title>The assembled and annotated genome of the fairy-ring fungus Marasmius oreades.</title>
        <authorList>
            <person name="Hiltunen M."/>
            <person name="Ament-Velasquez S.L."/>
            <person name="Johannesson H."/>
        </authorList>
    </citation>
    <scope>NUCLEOTIDE SEQUENCE</scope>
    <source>
        <strain evidence="6">03SP1</strain>
    </source>
</reference>
<dbReference type="KEGG" id="more:E1B28_000143"/>
<dbReference type="InterPro" id="IPR001765">
    <property type="entry name" value="Carbonic_anhydrase"/>
</dbReference>
<evidence type="ECO:0000256" key="2">
    <source>
        <dbReference type="ARBA" id="ARBA00022723"/>
    </source>
</evidence>
<comment type="cofactor">
    <cofactor evidence="4">
        <name>Zn(2+)</name>
        <dbReference type="ChEBI" id="CHEBI:29105"/>
    </cofactor>
    <text evidence="4">Binds 1 zinc ion per subunit.</text>
</comment>
<dbReference type="Proteomes" id="UP001049176">
    <property type="component" value="Chromosome 1"/>
</dbReference>
<keyword evidence="2 4" id="KW-0479">Metal-binding</keyword>
<keyword evidence="3 4" id="KW-0862">Zinc</keyword>
<dbReference type="SMART" id="SM00947">
    <property type="entry name" value="Pro_CA"/>
    <property type="match status" value="1"/>
</dbReference>
<dbReference type="Gene3D" id="3.40.1050.10">
    <property type="entry name" value="Carbonic anhydrase"/>
    <property type="match status" value="1"/>
</dbReference>
<dbReference type="PANTHER" id="PTHR43175">
    <property type="entry name" value="CARBONIC ANHYDRASE"/>
    <property type="match status" value="1"/>
</dbReference>
<dbReference type="Pfam" id="PF00484">
    <property type="entry name" value="Pro_CA"/>
    <property type="match status" value="1"/>
</dbReference>
<name>A0A9P8AEA6_9AGAR</name>
<comment type="similarity">
    <text evidence="1 5">Belongs to the beta-class carbonic anhydrase family.</text>
</comment>
<dbReference type="GO" id="GO:0008270">
    <property type="term" value="F:zinc ion binding"/>
    <property type="evidence" value="ECO:0007669"/>
    <property type="project" value="UniProtKB-UniRule"/>
</dbReference>
<comment type="function">
    <text evidence="5">Reversible hydration of carbon dioxide.</text>
</comment>
<feature type="binding site" evidence="4">
    <location>
        <position position="36"/>
    </location>
    <ligand>
        <name>Zn(2+)</name>
        <dbReference type="ChEBI" id="CHEBI:29105"/>
    </ligand>
</feature>
<gene>
    <name evidence="6" type="ORF">E1B28_000143</name>
</gene>
<organism evidence="6 7">
    <name type="scientific">Marasmius oreades</name>
    <name type="common">fairy-ring Marasmius</name>
    <dbReference type="NCBI Taxonomy" id="181124"/>
    <lineage>
        <taxon>Eukaryota</taxon>
        <taxon>Fungi</taxon>
        <taxon>Dikarya</taxon>
        <taxon>Basidiomycota</taxon>
        <taxon>Agaricomycotina</taxon>
        <taxon>Agaricomycetes</taxon>
        <taxon>Agaricomycetidae</taxon>
        <taxon>Agaricales</taxon>
        <taxon>Marasmiineae</taxon>
        <taxon>Marasmiaceae</taxon>
        <taxon>Marasmius</taxon>
    </lineage>
</organism>
<dbReference type="GO" id="GO:0004089">
    <property type="term" value="F:carbonate dehydratase activity"/>
    <property type="evidence" value="ECO:0007669"/>
    <property type="project" value="UniProtKB-UniRule"/>
</dbReference>
<comment type="caution">
    <text evidence="6">The sequence shown here is derived from an EMBL/GenBank/DDBJ whole genome shotgun (WGS) entry which is preliminary data.</text>
</comment>
<keyword evidence="5" id="KW-0456">Lyase</keyword>
<feature type="binding site" evidence="4">
    <location>
        <position position="86"/>
    </location>
    <ligand>
        <name>Zn(2+)</name>
        <dbReference type="ChEBI" id="CHEBI:29105"/>
    </ligand>
</feature>
<evidence type="ECO:0000256" key="5">
    <source>
        <dbReference type="RuleBase" id="RU003956"/>
    </source>
</evidence>
<dbReference type="EMBL" id="CM032181">
    <property type="protein sequence ID" value="KAG7098175.1"/>
    <property type="molecule type" value="Genomic_DNA"/>
</dbReference>
<accession>A0A9P8AEA6</accession>
<evidence type="ECO:0000313" key="6">
    <source>
        <dbReference type="EMBL" id="KAG7098175.1"/>
    </source>
</evidence>